<accession>K7QL71</accession>
<protein>
    <recommendedName>
        <fullName evidence="3">Calcineurin-like phosphoesterase domain-containing protein</fullName>
    </recommendedName>
</protein>
<dbReference type="InterPro" id="IPR029052">
    <property type="entry name" value="Metallo-depent_PP-like"/>
</dbReference>
<evidence type="ECO:0000313" key="2">
    <source>
        <dbReference type="Proteomes" id="UP000009369"/>
    </source>
</evidence>
<sequence length="110" mass="13010">MFITSDLHFMHKRIREFAPEYRPWEDMDHMTEALIEAWNKCATSPGVKMWHLGDFCFGTEEDMYEDMFDYAKGQGFTSIDYMLATSTTLLDADLDEVCNRLKISVFKWED</sequence>
<reference evidence="1 2" key="1">
    <citation type="journal article" date="2012" name="J. Virol.">
        <title>Complete Genome Sequence of the Novel Escherichia coli Phage phAPEC8.</title>
        <authorList>
            <person name="Tsonos J."/>
            <person name="Adriaenssens E.M."/>
            <person name="Klumpp J."/>
            <person name="Hernalsteens J.P."/>
            <person name="Lavigne R."/>
            <person name="De Greve H."/>
        </authorList>
    </citation>
    <scope>NUCLEOTIDE SEQUENCE [LARGE SCALE GENOMIC DNA]</scope>
</reference>
<organism evidence="1 2">
    <name type="scientific">Escherichia phage phAPEC8</name>
    <dbReference type="NCBI Taxonomy" id="1229753"/>
    <lineage>
        <taxon>Viruses</taxon>
        <taxon>Duplodnaviria</taxon>
        <taxon>Heunggongvirae</taxon>
        <taxon>Uroviricota</taxon>
        <taxon>Caudoviricetes</taxon>
        <taxon>Stephanstirmvirinae</taxon>
        <taxon>Phapecoctavirus</taxon>
        <taxon>Phapecoctavirus phAPEC8</taxon>
        <taxon>Escherichia virus phAPEC8</taxon>
    </lineage>
</organism>
<evidence type="ECO:0000313" key="1">
    <source>
        <dbReference type="EMBL" id="AFU62699.1"/>
    </source>
</evidence>
<gene>
    <name evidence="1" type="ORF">phAPEC8_00127</name>
</gene>
<dbReference type="Proteomes" id="UP000009369">
    <property type="component" value="Segment"/>
</dbReference>
<dbReference type="KEGG" id="vg:14516614"/>
<proteinExistence type="predicted"/>
<evidence type="ECO:0008006" key="3">
    <source>
        <dbReference type="Google" id="ProtNLM"/>
    </source>
</evidence>
<dbReference type="GeneID" id="14516614"/>
<dbReference type="EMBL" id="JX561091">
    <property type="protein sequence ID" value="AFU62699.1"/>
    <property type="molecule type" value="Genomic_DNA"/>
</dbReference>
<dbReference type="Gene3D" id="3.60.21.10">
    <property type="match status" value="1"/>
</dbReference>
<dbReference type="RefSeq" id="YP_007348495.1">
    <property type="nucleotide sequence ID" value="NC_020079.1"/>
</dbReference>
<dbReference type="OrthoDB" id="19076at10239"/>
<keyword evidence="2" id="KW-1185">Reference proteome</keyword>
<name>K7QL71_9CAUD</name>